<feature type="domain" description="Galactosyltransferase C-terminal" evidence="3">
    <location>
        <begin position="180"/>
        <end position="245"/>
    </location>
</feature>
<dbReference type="InterPro" id="IPR029044">
    <property type="entry name" value="Nucleotide-diphossugar_trans"/>
</dbReference>
<evidence type="ECO:0000256" key="1">
    <source>
        <dbReference type="ARBA" id="ARBA00022679"/>
    </source>
</evidence>
<evidence type="ECO:0000313" key="4">
    <source>
        <dbReference type="EMBL" id="CAA9296376.1"/>
    </source>
</evidence>
<evidence type="ECO:0000259" key="3">
    <source>
        <dbReference type="Pfam" id="PF02709"/>
    </source>
</evidence>
<dbReference type="InterPro" id="IPR001173">
    <property type="entry name" value="Glyco_trans_2-like"/>
</dbReference>
<dbReference type="GO" id="GO:0016740">
    <property type="term" value="F:transferase activity"/>
    <property type="evidence" value="ECO:0007669"/>
    <property type="project" value="UniProtKB-KW"/>
</dbReference>
<protein>
    <submittedName>
        <fullName evidence="4">Uncharacterized protein</fullName>
    </submittedName>
</protein>
<dbReference type="InterPro" id="IPR050834">
    <property type="entry name" value="Glycosyltransf_2"/>
</dbReference>
<name>A0A6J4K5Z6_9SPHI</name>
<dbReference type="AlphaFoldDB" id="A0A6J4K5Z6"/>
<proteinExistence type="predicted"/>
<reference evidence="4" key="1">
    <citation type="submission" date="2020-02" db="EMBL/GenBank/DDBJ databases">
        <authorList>
            <person name="Meier V. D."/>
        </authorList>
    </citation>
    <scope>NUCLEOTIDE SEQUENCE</scope>
    <source>
        <strain evidence="4">AVDCRST_MAG56</strain>
    </source>
</reference>
<gene>
    <name evidence="4" type="ORF">AVDCRST_MAG56-5061</name>
</gene>
<dbReference type="Pfam" id="PF00535">
    <property type="entry name" value="Glycos_transf_2"/>
    <property type="match status" value="1"/>
</dbReference>
<evidence type="ECO:0000259" key="2">
    <source>
        <dbReference type="Pfam" id="PF00535"/>
    </source>
</evidence>
<accession>A0A6J4K5Z6</accession>
<dbReference type="InterPro" id="IPR027791">
    <property type="entry name" value="Galactosyl_T_C"/>
</dbReference>
<dbReference type="PANTHER" id="PTHR43685:SF3">
    <property type="entry name" value="SLR2126 PROTEIN"/>
    <property type="match status" value="1"/>
</dbReference>
<dbReference type="Pfam" id="PF02709">
    <property type="entry name" value="Glyco_transf_7C"/>
    <property type="match status" value="1"/>
</dbReference>
<organism evidence="4">
    <name type="scientific">uncultured Cytophagales bacterium</name>
    <dbReference type="NCBI Taxonomy" id="158755"/>
    <lineage>
        <taxon>Bacteria</taxon>
        <taxon>Pseudomonadati</taxon>
        <taxon>Bacteroidota</taxon>
        <taxon>Sphingobacteriia</taxon>
        <taxon>Sphingobacteriales</taxon>
        <taxon>environmental samples</taxon>
    </lineage>
</organism>
<dbReference type="Gene3D" id="3.90.550.10">
    <property type="entry name" value="Spore Coat Polysaccharide Biosynthesis Protein SpsA, Chain A"/>
    <property type="match status" value="1"/>
</dbReference>
<dbReference type="EMBL" id="CADCTQ010000420">
    <property type="protein sequence ID" value="CAA9296376.1"/>
    <property type="molecule type" value="Genomic_DNA"/>
</dbReference>
<keyword evidence="1" id="KW-0808">Transferase</keyword>
<sequence length="301" mass="34317">MIQTENLLGISVIVPTYNRSRLLDFTLHSLAIQNLPKSCFEVLVVDDGSSDNTREVVENYQNHLNIRYYFQEDKGYRPGSARNIGIMNASSNLCMLVDSGVLLGSDCVGSHLRFHTETGQNVALLGYVYGLYDDTYSRNQLEKMIDPYLPTESIAKLKADKISPDIREKQYQKYNDTIFDLPAPWVMFLSCNVSVNRDRLIEVGMFDEKFDGRWGCEDNDLGFRLHKHGTKIMLCRDAEAVHFPHDGDTAAKVQQGYNNCIYFNSKHQTEETNLFLKHYKEIAISESIDINEIILSGLAFS</sequence>
<dbReference type="PANTHER" id="PTHR43685">
    <property type="entry name" value="GLYCOSYLTRANSFERASE"/>
    <property type="match status" value="1"/>
</dbReference>
<dbReference type="SUPFAM" id="SSF53448">
    <property type="entry name" value="Nucleotide-diphospho-sugar transferases"/>
    <property type="match status" value="1"/>
</dbReference>
<feature type="domain" description="Glycosyltransferase 2-like" evidence="2">
    <location>
        <begin position="11"/>
        <end position="151"/>
    </location>
</feature>